<dbReference type="Pfam" id="PF20434">
    <property type="entry name" value="BD-FAE"/>
    <property type="match status" value="1"/>
</dbReference>
<gene>
    <name evidence="4" type="ORF">IDH44_10015</name>
</gene>
<comment type="caution">
    <text evidence="4">The sequence shown here is derived from an EMBL/GenBank/DDBJ whole genome shotgun (WGS) entry which is preliminary data.</text>
</comment>
<dbReference type="RefSeq" id="WP_190917186.1">
    <property type="nucleotide sequence ID" value="NZ_JACXIZ010000016.1"/>
</dbReference>
<dbReference type="InterPro" id="IPR049492">
    <property type="entry name" value="BD-FAE-like_dom"/>
</dbReference>
<keyword evidence="2 4" id="KW-0378">Hydrolase</keyword>
<evidence type="ECO:0000256" key="1">
    <source>
        <dbReference type="ARBA" id="ARBA00010515"/>
    </source>
</evidence>
<feature type="domain" description="BD-FAE-like" evidence="3">
    <location>
        <begin position="21"/>
        <end position="218"/>
    </location>
</feature>
<dbReference type="Proteomes" id="UP000621560">
    <property type="component" value="Unassembled WGS sequence"/>
</dbReference>
<accession>A0A927BU19</accession>
<dbReference type="InterPro" id="IPR029058">
    <property type="entry name" value="AB_hydrolase_fold"/>
</dbReference>
<dbReference type="Gene3D" id="3.40.50.1820">
    <property type="entry name" value="alpha/beta hydrolase"/>
    <property type="match status" value="1"/>
</dbReference>
<dbReference type="InterPro" id="IPR050300">
    <property type="entry name" value="GDXG_lipolytic_enzyme"/>
</dbReference>
<keyword evidence="5" id="KW-1185">Reference proteome</keyword>
<protein>
    <submittedName>
        <fullName evidence="4">Alpha/beta hydrolase</fullName>
    </submittedName>
</protein>
<proteinExistence type="inferred from homology"/>
<organism evidence="4 5">
    <name type="scientific">Paenibacillus sabuli</name>
    <dbReference type="NCBI Taxonomy" id="2772509"/>
    <lineage>
        <taxon>Bacteria</taxon>
        <taxon>Bacillati</taxon>
        <taxon>Bacillota</taxon>
        <taxon>Bacilli</taxon>
        <taxon>Bacillales</taxon>
        <taxon>Paenibacillaceae</taxon>
        <taxon>Paenibacillus</taxon>
    </lineage>
</organism>
<reference evidence="4" key="1">
    <citation type="submission" date="2020-09" db="EMBL/GenBank/DDBJ databases">
        <title>A novel bacterium of genus Paenibacillus, isolated from South China Sea.</title>
        <authorList>
            <person name="Huang H."/>
            <person name="Mo K."/>
            <person name="Hu Y."/>
        </authorList>
    </citation>
    <scope>NUCLEOTIDE SEQUENCE</scope>
    <source>
        <strain evidence="4">IB182496</strain>
    </source>
</reference>
<dbReference type="EMBL" id="JACXIZ010000016">
    <property type="protein sequence ID" value="MBD2845524.1"/>
    <property type="molecule type" value="Genomic_DNA"/>
</dbReference>
<dbReference type="PANTHER" id="PTHR48081:SF30">
    <property type="entry name" value="ACETYL-HYDROLASE LIPR-RELATED"/>
    <property type="match status" value="1"/>
</dbReference>
<dbReference type="GO" id="GO:0004806">
    <property type="term" value="F:triacylglycerol lipase activity"/>
    <property type="evidence" value="ECO:0007669"/>
    <property type="project" value="TreeGrafter"/>
</dbReference>
<evidence type="ECO:0000259" key="3">
    <source>
        <dbReference type="Pfam" id="PF20434"/>
    </source>
</evidence>
<evidence type="ECO:0000313" key="4">
    <source>
        <dbReference type="EMBL" id="MBD2845524.1"/>
    </source>
</evidence>
<evidence type="ECO:0000313" key="5">
    <source>
        <dbReference type="Proteomes" id="UP000621560"/>
    </source>
</evidence>
<comment type="similarity">
    <text evidence="1">Belongs to the 'GDXG' lipolytic enzyme family.</text>
</comment>
<dbReference type="AlphaFoldDB" id="A0A927BU19"/>
<sequence length="283" mass="31421">MQIQIKMYTDIPYGPHERNVLDVYIAEQEPSPGPSPVLVFFHGGGYIRGGKADVHRYAFVHQCLSAGISVVSCNYRFIQSDPYPAPMEDGTRALQFVRHMAPEWGLDPDRIASAGASAGGHLALWNALRGDLARPDSDDPIERQSSAVCGFLGFITQVSKDQRFYEGRYHGPHIQPNLQLFYGLSDPEERHRPEILALAEQASAIHYMSASAPPAFMVYTLPLDGPTIPADAPVGEVIHHPVHGYVLQQAYTRFGIPYTLRHGADPERPGELLAFLQRCFTRD</sequence>
<evidence type="ECO:0000256" key="2">
    <source>
        <dbReference type="ARBA" id="ARBA00022801"/>
    </source>
</evidence>
<dbReference type="SUPFAM" id="SSF53474">
    <property type="entry name" value="alpha/beta-Hydrolases"/>
    <property type="match status" value="1"/>
</dbReference>
<name>A0A927BU19_9BACL</name>
<dbReference type="PANTHER" id="PTHR48081">
    <property type="entry name" value="AB HYDROLASE SUPERFAMILY PROTEIN C4A8.06C"/>
    <property type="match status" value="1"/>
</dbReference>